<dbReference type="Proteomes" id="UP000000851">
    <property type="component" value="Chromosome"/>
</dbReference>
<organism evidence="1 2">
    <name type="scientific">Catenulispora acidiphila (strain DSM 44928 / JCM 14897 / NBRC 102108 / NRRL B-24433 / ID139908)</name>
    <dbReference type="NCBI Taxonomy" id="479433"/>
    <lineage>
        <taxon>Bacteria</taxon>
        <taxon>Bacillati</taxon>
        <taxon>Actinomycetota</taxon>
        <taxon>Actinomycetes</taxon>
        <taxon>Catenulisporales</taxon>
        <taxon>Catenulisporaceae</taxon>
        <taxon>Catenulispora</taxon>
    </lineage>
</organism>
<dbReference type="Gene3D" id="1.10.600.10">
    <property type="entry name" value="Farnesyl Diphosphate Synthase"/>
    <property type="match status" value="1"/>
</dbReference>
<dbReference type="RefSeq" id="WP_015793204.1">
    <property type="nucleotide sequence ID" value="NC_013131.1"/>
</dbReference>
<dbReference type="HOGENOM" id="CLU_766601_0_0_11"/>
<dbReference type="STRING" id="479433.Caci_4614"/>
<reference evidence="1 2" key="1">
    <citation type="journal article" date="2009" name="Stand. Genomic Sci.">
        <title>Complete genome sequence of Catenulispora acidiphila type strain (ID 139908).</title>
        <authorList>
            <person name="Copeland A."/>
            <person name="Lapidus A."/>
            <person name="Glavina Del Rio T."/>
            <person name="Nolan M."/>
            <person name="Lucas S."/>
            <person name="Chen F."/>
            <person name="Tice H."/>
            <person name="Cheng J.F."/>
            <person name="Bruce D."/>
            <person name="Goodwin L."/>
            <person name="Pitluck S."/>
            <person name="Mikhailova N."/>
            <person name="Pati A."/>
            <person name="Ivanova N."/>
            <person name="Mavromatis K."/>
            <person name="Chen A."/>
            <person name="Palaniappan K."/>
            <person name="Chain P."/>
            <person name="Land M."/>
            <person name="Hauser L."/>
            <person name="Chang Y.J."/>
            <person name="Jeffries C.D."/>
            <person name="Chertkov O."/>
            <person name="Brettin T."/>
            <person name="Detter J.C."/>
            <person name="Han C."/>
            <person name="Ali Z."/>
            <person name="Tindall B.J."/>
            <person name="Goker M."/>
            <person name="Bristow J."/>
            <person name="Eisen J.A."/>
            <person name="Markowitz V."/>
            <person name="Hugenholtz P."/>
            <person name="Kyrpides N.C."/>
            <person name="Klenk H.P."/>
        </authorList>
    </citation>
    <scope>NUCLEOTIDE SEQUENCE [LARGE SCALE GENOMIC DNA]</scope>
    <source>
        <strain evidence="2">DSM 44928 / JCM 14897 / NBRC 102108 / NRRL B-24433 / ID139908</strain>
    </source>
</reference>
<keyword evidence="2" id="KW-1185">Reference proteome</keyword>
<accession>C7PY15</accession>
<name>C7PY15_CATAD</name>
<proteinExistence type="predicted"/>
<evidence type="ECO:0000313" key="2">
    <source>
        <dbReference type="Proteomes" id="UP000000851"/>
    </source>
</evidence>
<dbReference type="KEGG" id="cai:Caci_4614"/>
<dbReference type="OrthoDB" id="2989600at2"/>
<dbReference type="AlphaFoldDB" id="C7PY15"/>
<dbReference type="SUPFAM" id="SSF48576">
    <property type="entry name" value="Terpenoid synthases"/>
    <property type="match status" value="1"/>
</dbReference>
<gene>
    <name evidence="1" type="ordered locus">Caci_4614</name>
</gene>
<dbReference type="InterPro" id="IPR008949">
    <property type="entry name" value="Isoprenoid_synthase_dom_sf"/>
</dbReference>
<evidence type="ECO:0000313" key="1">
    <source>
        <dbReference type="EMBL" id="ACU73475.1"/>
    </source>
</evidence>
<dbReference type="InParanoid" id="C7PY15"/>
<protein>
    <submittedName>
        <fullName evidence="1">Uncharacterized protein</fullName>
    </submittedName>
</protein>
<dbReference type="EMBL" id="CP001700">
    <property type="protein sequence ID" value="ACU73475.1"/>
    <property type="molecule type" value="Genomic_DNA"/>
</dbReference>
<sequence length="361" mass="36290">MGTIAAVPHTGLGMAASRLSQTGRPARVTEALYCPPAVRDDPGLAETVQQRLDAWAAGVGLAPGPAAGLGRLAVLAHPDTDDAGRLEVAARLLAVGRVLAAGAMGASEADLLRRAPERSGAPQDSPAAAASAAAASPAGAVGEALAQIYDGCDVPDDALPSHLDLADPARAGLAGVAAPALLSAMAGLGGLPASPYQVARVRAECEALSAAAPTATVSGPRPPWEYLSLGHVNAYSPALAALDAVDGYELSPSSSGDPELRRAQRLAALAAALLHDIASPAPSGLTAAIARAEGLTAGAAGRRAAQVHDEAMRAFQHHATQLAGSADPSTRRYLAGLWTWLGGHRTWHAVCEHAVAEHPAP</sequence>
<dbReference type="eggNOG" id="COG3170">
    <property type="taxonomic scope" value="Bacteria"/>
</dbReference>